<dbReference type="Pfam" id="PF05195">
    <property type="entry name" value="AMP_N"/>
    <property type="match status" value="1"/>
</dbReference>
<keyword evidence="8" id="KW-0482">Metalloprotease</keyword>
<dbReference type="GO" id="GO:0005829">
    <property type="term" value="C:cytosol"/>
    <property type="evidence" value="ECO:0007669"/>
    <property type="project" value="TreeGrafter"/>
</dbReference>
<dbReference type="Gene3D" id="3.40.350.10">
    <property type="entry name" value="Creatinase/prolidase N-terminal domain"/>
    <property type="match status" value="1"/>
</dbReference>
<comment type="caution">
    <text evidence="14">The sequence shown here is derived from an EMBL/GenBank/DDBJ whole genome shotgun (WGS) entry which is preliminary data.</text>
</comment>
<keyword evidence="15" id="KW-1185">Reference proteome</keyword>
<feature type="domain" description="Aminopeptidase P N-terminal" evidence="13">
    <location>
        <begin position="5"/>
        <end position="141"/>
    </location>
</feature>
<dbReference type="RefSeq" id="WP_126760245.1">
    <property type="nucleotide sequence ID" value="NZ_PIPZ01000004.1"/>
</dbReference>
<dbReference type="Gene3D" id="3.90.230.10">
    <property type="entry name" value="Creatinase/methionine aminopeptidase superfamily"/>
    <property type="match status" value="1"/>
</dbReference>
<dbReference type="GO" id="GO:0030145">
    <property type="term" value="F:manganese ion binding"/>
    <property type="evidence" value="ECO:0007669"/>
    <property type="project" value="InterPro"/>
</dbReference>
<comment type="cofactor">
    <cofactor evidence="2">
        <name>Mn(2+)</name>
        <dbReference type="ChEBI" id="CHEBI:29035"/>
    </cofactor>
</comment>
<dbReference type="InterPro" id="IPR001714">
    <property type="entry name" value="Pept_M24_MAP"/>
</dbReference>
<organism evidence="14 15">
    <name type="scientific">Pseudidiomarina marina</name>
    <dbReference type="NCBI Taxonomy" id="502366"/>
    <lineage>
        <taxon>Bacteria</taxon>
        <taxon>Pseudomonadati</taxon>
        <taxon>Pseudomonadota</taxon>
        <taxon>Gammaproteobacteria</taxon>
        <taxon>Alteromonadales</taxon>
        <taxon>Idiomarinaceae</taxon>
        <taxon>Pseudidiomarina</taxon>
    </lineage>
</organism>
<evidence type="ECO:0000256" key="5">
    <source>
        <dbReference type="ARBA" id="ARBA00022670"/>
    </source>
</evidence>
<keyword evidence="6" id="KW-0479">Metal-binding</keyword>
<gene>
    <name evidence="14" type="ORF">CWI76_10170</name>
</gene>
<dbReference type="GO" id="GO:0070006">
    <property type="term" value="F:metalloaminopeptidase activity"/>
    <property type="evidence" value="ECO:0007669"/>
    <property type="project" value="InterPro"/>
</dbReference>
<comment type="similarity">
    <text evidence="3">Belongs to the peptidase M24B family.</text>
</comment>
<dbReference type="EMBL" id="PIPZ01000004">
    <property type="protein sequence ID" value="RUO58807.1"/>
    <property type="molecule type" value="Genomic_DNA"/>
</dbReference>
<dbReference type="InterPro" id="IPR001131">
    <property type="entry name" value="Peptidase_M24B_aminopep-P_CS"/>
</dbReference>
<dbReference type="PANTHER" id="PTHR43226:SF4">
    <property type="entry name" value="XAA-PRO AMINOPEPTIDASE 3"/>
    <property type="match status" value="1"/>
</dbReference>
<dbReference type="PANTHER" id="PTHR43226">
    <property type="entry name" value="XAA-PRO AMINOPEPTIDASE 3"/>
    <property type="match status" value="1"/>
</dbReference>
<dbReference type="InterPro" id="IPR029149">
    <property type="entry name" value="Creatin/AminoP/Spt16_N"/>
</dbReference>
<dbReference type="CDD" id="cd01087">
    <property type="entry name" value="Prolidase"/>
    <property type="match status" value="1"/>
</dbReference>
<evidence type="ECO:0000313" key="15">
    <source>
        <dbReference type="Proteomes" id="UP000288127"/>
    </source>
</evidence>
<dbReference type="OrthoDB" id="9806388at2"/>
<name>A0A432YD05_9GAMM</name>
<dbReference type="InterPro" id="IPR036005">
    <property type="entry name" value="Creatinase/aminopeptidase-like"/>
</dbReference>
<dbReference type="InterPro" id="IPR000994">
    <property type="entry name" value="Pept_M24"/>
</dbReference>
<dbReference type="FunFam" id="3.90.230.10:FF:000002">
    <property type="entry name" value="Xaa-Pro aminopeptidase 3"/>
    <property type="match status" value="1"/>
</dbReference>
<dbReference type="GO" id="GO:0006508">
    <property type="term" value="P:proteolysis"/>
    <property type="evidence" value="ECO:0007669"/>
    <property type="project" value="UniProtKB-KW"/>
</dbReference>
<evidence type="ECO:0000256" key="7">
    <source>
        <dbReference type="ARBA" id="ARBA00022801"/>
    </source>
</evidence>
<reference evidence="15" key="1">
    <citation type="journal article" date="2018" name="Front. Microbiol.">
        <title>Genome-Based Analysis Reveals the Taxonomy and Diversity of the Family Idiomarinaceae.</title>
        <authorList>
            <person name="Liu Y."/>
            <person name="Lai Q."/>
            <person name="Shao Z."/>
        </authorList>
    </citation>
    <scope>NUCLEOTIDE SEQUENCE [LARGE SCALE GENOMIC DNA]</scope>
    <source>
        <strain evidence="15">PIM1</strain>
    </source>
</reference>
<sequence length="441" mass="48878">MSQSITIEEYQKRRARLLARLKKASAHAIAVIPSAQLQTRSRDTEFPFRQDSDFFYLTGFNEPNAVLVLAPHADAPVQLYCQPISPHEEVWHGRRLGVDKAAETLGIDFAASIDDVDDHLYALLDGTEKVYFAHDKHDLAAQLYSIADELRASPKQGHQAPQAWVDINPWLAEMRIIKSPAELELMREAARISVLAHKRAMLFAKPGKFEYQVAAEIHHEFAMHGAISPAYGTICGGGENACILHYTENQSELRDGDLLLIDAGAEYQGFAGDITRTFPVNGRFTETQKELYNVVLAAQQAALATLKPGSNLPTAMKAAGKTLTEGLHALGILKGSLKKLIDDEAFRPFMIHGLGHWLGLDVHDVGTYTQEGKKRKFEPGMVLTIEPGIYIPKGMPNVDEKWHGIGIRIEDDVIITENGHENMTSAVPKTVAEIEQWMTAK</sequence>
<evidence type="ECO:0000256" key="4">
    <source>
        <dbReference type="ARBA" id="ARBA00012574"/>
    </source>
</evidence>
<dbReference type="SUPFAM" id="SSF53092">
    <property type="entry name" value="Creatinase/prolidase N-terminal domain"/>
    <property type="match status" value="1"/>
</dbReference>
<keyword evidence="7" id="KW-0378">Hydrolase</keyword>
<dbReference type="EC" id="3.4.11.9" evidence="4"/>
<evidence type="ECO:0000256" key="2">
    <source>
        <dbReference type="ARBA" id="ARBA00001936"/>
    </source>
</evidence>
<dbReference type="SMART" id="SM01011">
    <property type="entry name" value="AMP_N"/>
    <property type="match status" value="1"/>
</dbReference>
<dbReference type="Pfam" id="PF00557">
    <property type="entry name" value="Peptidase_M24"/>
    <property type="match status" value="1"/>
</dbReference>
<evidence type="ECO:0000256" key="12">
    <source>
        <dbReference type="ARBA" id="ARBA00081411"/>
    </source>
</evidence>
<accession>A0A432YD05</accession>
<dbReference type="AlphaFoldDB" id="A0A432YD05"/>
<evidence type="ECO:0000256" key="11">
    <source>
        <dbReference type="ARBA" id="ARBA00075356"/>
    </source>
</evidence>
<dbReference type="NCBIfam" id="NF008131">
    <property type="entry name" value="PRK10879.1"/>
    <property type="match status" value="1"/>
</dbReference>
<dbReference type="InterPro" id="IPR052433">
    <property type="entry name" value="X-Pro_dipept-like"/>
</dbReference>
<dbReference type="PRINTS" id="PR00599">
    <property type="entry name" value="MAPEPTIDASE"/>
</dbReference>
<keyword evidence="14" id="KW-0031">Aminopeptidase</keyword>
<evidence type="ECO:0000256" key="1">
    <source>
        <dbReference type="ARBA" id="ARBA00001424"/>
    </source>
</evidence>
<protein>
    <recommendedName>
        <fullName evidence="10">Xaa-Pro aminopeptidase</fullName>
        <ecNumber evidence="4">3.4.11.9</ecNumber>
    </recommendedName>
    <alternativeName>
        <fullName evidence="11">Aminopeptidase P II</fullName>
    </alternativeName>
    <alternativeName>
        <fullName evidence="12">X-Pro aminopeptidase</fullName>
    </alternativeName>
</protein>
<keyword evidence="5" id="KW-0645">Protease</keyword>
<dbReference type="SUPFAM" id="SSF55920">
    <property type="entry name" value="Creatinase/aminopeptidase"/>
    <property type="match status" value="1"/>
</dbReference>
<proteinExistence type="inferred from homology"/>
<dbReference type="PROSITE" id="PS00491">
    <property type="entry name" value="PROLINE_PEPTIDASE"/>
    <property type="match status" value="1"/>
</dbReference>
<dbReference type="Proteomes" id="UP000288127">
    <property type="component" value="Unassembled WGS sequence"/>
</dbReference>
<dbReference type="InterPro" id="IPR007865">
    <property type="entry name" value="Aminopep_P_N"/>
</dbReference>
<evidence type="ECO:0000256" key="10">
    <source>
        <dbReference type="ARBA" id="ARBA00069363"/>
    </source>
</evidence>
<evidence type="ECO:0000256" key="6">
    <source>
        <dbReference type="ARBA" id="ARBA00022723"/>
    </source>
</evidence>
<comment type="catalytic activity">
    <reaction evidence="1">
        <text>Release of any N-terminal amino acid, including proline, that is linked to proline, even from a dipeptide or tripeptide.</text>
        <dbReference type="EC" id="3.4.11.9"/>
    </reaction>
</comment>
<evidence type="ECO:0000256" key="8">
    <source>
        <dbReference type="ARBA" id="ARBA00023049"/>
    </source>
</evidence>
<evidence type="ECO:0000259" key="13">
    <source>
        <dbReference type="SMART" id="SM01011"/>
    </source>
</evidence>
<keyword evidence="9" id="KW-0464">Manganese</keyword>
<evidence type="ECO:0000256" key="9">
    <source>
        <dbReference type="ARBA" id="ARBA00023211"/>
    </source>
</evidence>
<evidence type="ECO:0000256" key="3">
    <source>
        <dbReference type="ARBA" id="ARBA00008766"/>
    </source>
</evidence>
<evidence type="ECO:0000313" key="14">
    <source>
        <dbReference type="EMBL" id="RUO58807.1"/>
    </source>
</evidence>